<evidence type="ECO:0000313" key="1">
    <source>
        <dbReference type="EMBL" id="SPL63544.1"/>
    </source>
</evidence>
<proteinExistence type="predicted"/>
<dbReference type="AlphaFoldDB" id="A0A2P9HHF9"/>
<accession>A0A2P9HHF9</accession>
<reference evidence="2" key="1">
    <citation type="submission" date="2017-12" db="EMBL/GenBank/DDBJ databases">
        <authorList>
            <person name="Diaz M."/>
        </authorList>
    </citation>
    <scope>NUCLEOTIDE SEQUENCE [LARGE SCALE GENOMIC DNA]</scope>
    <source>
        <strain evidence="2">FI11154</strain>
    </source>
</reference>
<protein>
    <submittedName>
        <fullName evidence="1">Uncharacterized protein</fullName>
    </submittedName>
</protein>
<name>A0A2P9HHF9_9HYPH</name>
<gene>
    <name evidence="1" type="ORF">OHAE_3476</name>
</gene>
<dbReference type="EMBL" id="OOFM01000004">
    <property type="protein sequence ID" value="SPL63544.1"/>
    <property type="molecule type" value="Genomic_DNA"/>
</dbReference>
<dbReference type="Proteomes" id="UP000246073">
    <property type="component" value="Unassembled WGS sequence"/>
</dbReference>
<organism evidence="1 2">
    <name type="scientific">Ochrobactrum soli</name>
    <dbReference type="NCBI Taxonomy" id="2448455"/>
    <lineage>
        <taxon>Bacteria</taxon>
        <taxon>Pseudomonadati</taxon>
        <taxon>Pseudomonadota</taxon>
        <taxon>Alphaproteobacteria</taxon>
        <taxon>Hyphomicrobiales</taxon>
        <taxon>Brucellaceae</taxon>
        <taxon>Brucella/Ochrobactrum group</taxon>
        <taxon>Ochrobactrum</taxon>
    </lineage>
</organism>
<sequence length="47" mass="5554">MYCQQGYSINYMIILRIIGSGLIQNLKQYASIFIIRRKYAELRAIIL</sequence>
<evidence type="ECO:0000313" key="2">
    <source>
        <dbReference type="Proteomes" id="UP000246073"/>
    </source>
</evidence>